<comment type="catalytic activity">
    <reaction evidence="7">
        <text>hydrogencarbonate + NH4(+) + ATP = carbamoyl phosphate + ADP + H2O + H(+)</text>
        <dbReference type="Rhea" id="RHEA:10152"/>
        <dbReference type="ChEBI" id="CHEBI:15377"/>
        <dbReference type="ChEBI" id="CHEBI:15378"/>
        <dbReference type="ChEBI" id="CHEBI:17544"/>
        <dbReference type="ChEBI" id="CHEBI:28938"/>
        <dbReference type="ChEBI" id="CHEBI:30616"/>
        <dbReference type="ChEBI" id="CHEBI:58228"/>
        <dbReference type="ChEBI" id="CHEBI:456216"/>
        <dbReference type="EC" id="2.7.2.2"/>
    </reaction>
</comment>
<evidence type="ECO:0000256" key="6">
    <source>
        <dbReference type="ARBA" id="ARBA00022777"/>
    </source>
</evidence>
<dbReference type="FunFam" id="3.40.1160.10:FF:000007">
    <property type="entry name" value="Carbamate kinase"/>
    <property type="match status" value="1"/>
</dbReference>
<dbReference type="Proteomes" id="UP000003240">
    <property type="component" value="Unassembled WGS sequence"/>
</dbReference>
<dbReference type="PIRSF" id="PIRSF000723">
    <property type="entry name" value="Carbamate_kin"/>
    <property type="match status" value="1"/>
</dbReference>
<evidence type="ECO:0000256" key="1">
    <source>
        <dbReference type="ARBA" id="ARBA00005118"/>
    </source>
</evidence>
<dbReference type="Gene3D" id="3.40.1160.10">
    <property type="entry name" value="Acetylglutamate kinase-like"/>
    <property type="match status" value="1"/>
</dbReference>
<keyword evidence="6 9" id="KW-0418">Kinase</keyword>
<dbReference type="EMBL" id="AFGF01000115">
    <property type="protein sequence ID" value="EGO63452.1"/>
    <property type="molecule type" value="Genomic_DNA"/>
</dbReference>
<comment type="pathway">
    <text evidence="1">Metabolic intermediate metabolism; carbamoyl phosphate degradation; CO(2) and NH(3) from carbamoyl phosphate: step 1/1.</text>
</comment>
<sequence length="314" mass="33700">MAETIVLAFGGNAITKSTEKGTRDEQWKNIRNTCSHVAVLIKQGHRVLITHGNGPQVGNLLLKNELTRDVVPPMPLDVCVSNTQGSLGYAISQTLGNFLRNAGVDRPVAAMITQVVVRSEDPAFANPTKYIGPFYSQTQAEAMMSGKGHVMREDSGRGWRRVVPSPEPVEIVEAVAIKKMLDAGVIVIAAGGGGVPVVRTPAGLEGVEAVIDKDMAGQLLAREAGADALFLLTEVDRVCIHYGKPNQQAFDRLTLDQARQYQSEGHFPPGSMGPKMEAAIRFVDSGRHRRAVIVSLENAHLAFSGESGTIITAK</sequence>
<protein>
    <recommendedName>
        <fullName evidence="3 8">Carbamate kinase</fullName>
    </recommendedName>
</protein>
<evidence type="ECO:0000256" key="2">
    <source>
        <dbReference type="ARBA" id="ARBA00011066"/>
    </source>
</evidence>
<keyword evidence="4" id="KW-0056">Arginine metabolism</keyword>
<dbReference type="OrthoDB" id="9766717at2"/>
<proteinExistence type="inferred from homology"/>
<dbReference type="AlphaFoldDB" id="F7NKK0"/>
<dbReference type="GO" id="GO:0005829">
    <property type="term" value="C:cytosol"/>
    <property type="evidence" value="ECO:0007669"/>
    <property type="project" value="TreeGrafter"/>
</dbReference>
<evidence type="ECO:0000313" key="11">
    <source>
        <dbReference type="EMBL" id="EGO63452.1"/>
    </source>
</evidence>
<dbReference type="UniPathway" id="UPA00996">
    <property type="reaction ID" value="UER00366"/>
</dbReference>
<keyword evidence="5 9" id="KW-0808">Transferase</keyword>
<evidence type="ECO:0000256" key="5">
    <source>
        <dbReference type="ARBA" id="ARBA00022679"/>
    </source>
</evidence>
<dbReference type="eggNOG" id="COG0549">
    <property type="taxonomic scope" value="Bacteria"/>
</dbReference>
<dbReference type="NCBIfam" id="TIGR00746">
    <property type="entry name" value="arcC"/>
    <property type="match status" value="1"/>
</dbReference>
<dbReference type="GO" id="GO:0008804">
    <property type="term" value="F:carbamate kinase activity"/>
    <property type="evidence" value="ECO:0007669"/>
    <property type="project" value="UniProtKB-UniRule"/>
</dbReference>
<reference evidence="11 12" key="1">
    <citation type="journal article" date="2011" name="EMBO J.">
        <title>Structural diversity of bacterial flagellar motors.</title>
        <authorList>
            <person name="Chen S."/>
            <person name="Beeby M."/>
            <person name="Murphy G.E."/>
            <person name="Leadbetter J.R."/>
            <person name="Hendrixson D.R."/>
            <person name="Briegel A."/>
            <person name="Li Z."/>
            <person name="Shi J."/>
            <person name="Tocheva E.I."/>
            <person name="Muller A."/>
            <person name="Dobro M.J."/>
            <person name="Jensen G.J."/>
        </authorList>
    </citation>
    <scope>NUCLEOTIDE SEQUENCE [LARGE SCALE GENOMIC DNA]</scope>
    <source>
        <strain evidence="11 12">DSM 6540</strain>
    </source>
</reference>
<comment type="similarity">
    <text evidence="2 9">Belongs to the carbamate kinase family.</text>
</comment>
<dbReference type="GO" id="GO:0019546">
    <property type="term" value="P:L-arginine deiminase pathway"/>
    <property type="evidence" value="ECO:0007669"/>
    <property type="project" value="TreeGrafter"/>
</dbReference>
<keyword evidence="12" id="KW-1185">Reference proteome</keyword>
<evidence type="ECO:0000256" key="9">
    <source>
        <dbReference type="PIRNR" id="PIRNR000723"/>
    </source>
</evidence>
<evidence type="ECO:0000313" key="12">
    <source>
        <dbReference type="Proteomes" id="UP000003240"/>
    </source>
</evidence>
<dbReference type="STRING" id="1009370.ALO_13080"/>
<dbReference type="NCBIfam" id="NF009007">
    <property type="entry name" value="PRK12352.1"/>
    <property type="match status" value="1"/>
</dbReference>
<dbReference type="InterPro" id="IPR001048">
    <property type="entry name" value="Asp/Glu/Uridylate_kinase"/>
</dbReference>
<evidence type="ECO:0000256" key="4">
    <source>
        <dbReference type="ARBA" id="ARBA00022503"/>
    </source>
</evidence>
<dbReference type="PANTHER" id="PTHR30409">
    <property type="entry name" value="CARBAMATE KINASE"/>
    <property type="match status" value="1"/>
</dbReference>
<comment type="caution">
    <text evidence="11">The sequence shown here is derived from an EMBL/GenBank/DDBJ whole genome shotgun (WGS) entry which is preliminary data.</text>
</comment>
<evidence type="ECO:0000256" key="7">
    <source>
        <dbReference type="ARBA" id="ARBA00048467"/>
    </source>
</evidence>
<dbReference type="PRINTS" id="PR01469">
    <property type="entry name" value="CARBMTKINASE"/>
</dbReference>
<accession>F7NKK0</accession>
<dbReference type="Pfam" id="PF00696">
    <property type="entry name" value="AA_kinase"/>
    <property type="match status" value="1"/>
</dbReference>
<dbReference type="InterPro" id="IPR003964">
    <property type="entry name" value="Carb_kinase"/>
</dbReference>
<dbReference type="PANTHER" id="PTHR30409:SF1">
    <property type="entry name" value="CARBAMATE KINASE-RELATED"/>
    <property type="match status" value="1"/>
</dbReference>
<gene>
    <name evidence="11" type="ORF">ALO_13080</name>
</gene>
<dbReference type="InterPro" id="IPR036393">
    <property type="entry name" value="AceGlu_kinase-like_sf"/>
</dbReference>
<dbReference type="SUPFAM" id="SSF53633">
    <property type="entry name" value="Carbamate kinase-like"/>
    <property type="match status" value="1"/>
</dbReference>
<organism evidence="11 12">
    <name type="scientific">Acetonema longum DSM 6540</name>
    <dbReference type="NCBI Taxonomy" id="1009370"/>
    <lineage>
        <taxon>Bacteria</taxon>
        <taxon>Bacillati</taxon>
        <taxon>Bacillota</taxon>
        <taxon>Negativicutes</taxon>
        <taxon>Acetonemataceae</taxon>
        <taxon>Acetonema</taxon>
    </lineage>
</organism>
<evidence type="ECO:0000256" key="8">
    <source>
        <dbReference type="NCBIfam" id="TIGR00746"/>
    </source>
</evidence>
<dbReference type="CDD" id="cd04235">
    <property type="entry name" value="AAK_CK"/>
    <property type="match status" value="1"/>
</dbReference>
<name>F7NKK0_9FIRM</name>
<evidence type="ECO:0000259" key="10">
    <source>
        <dbReference type="Pfam" id="PF00696"/>
    </source>
</evidence>
<evidence type="ECO:0000256" key="3">
    <source>
        <dbReference type="ARBA" id="ARBA00013070"/>
    </source>
</evidence>
<feature type="domain" description="Aspartate/glutamate/uridylate kinase" evidence="10">
    <location>
        <begin position="4"/>
        <end position="294"/>
    </location>
</feature>
<dbReference type="RefSeq" id="WP_004096411.1">
    <property type="nucleotide sequence ID" value="NZ_AFGF01000115.1"/>
</dbReference>